<dbReference type="InterPro" id="IPR012674">
    <property type="entry name" value="Calycin"/>
</dbReference>
<dbReference type="AlphaFoldDB" id="A0A8J4XSS7"/>
<organism evidence="1 2">
    <name type="scientific">Chionoecetes opilio</name>
    <name type="common">Atlantic snow crab</name>
    <name type="synonym">Cancer opilio</name>
    <dbReference type="NCBI Taxonomy" id="41210"/>
    <lineage>
        <taxon>Eukaryota</taxon>
        <taxon>Metazoa</taxon>
        <taxon>Ecdysozoa</taxon>
        <taxon>Arthropoda</taxon>
        <taxon>Crustacea</taxon>
        <taxon>Multicrustacea</taxon>
        <taxon>Malacostraca</taxon>
        <taxon>Eumalacostraca</taxon>
        <taxon>Eucarida</taxon>
        <taxon>Decapoda</taxon>
        <taxon>Pleocyemata</taxon>
        <taxon>Brachyura</taxon>
        <taxon>Eubrachyura</taxon>
        <taxon>Majoidea</taxon>
        <taxon>Majidae</taxon>
        <taxon>Chionoecetes</taxon>
    </lineage>
</organism>
<dbReference type="Gene3D" id="2.40.128.20">
    <property type="match status" value="1"/>
</dbReference>
<dbReference type="OrthoDB" id="412780at2759"/>
<reference evidence="1" key="1">
    <citation type="submission" date="2020-07" db="EMBL/GenBank/DDBJ databases">
        <title>The High-quality genome of the commercially important snow crab, Chionoecetes opilio.</title>
        <authorList>
            <person name="Jeong J.-H."/>
            <person name="Ryu S."/>
        </authorList>
    </citation>
    <scope>NUCLEOTIDE SEQUENCE</scope>
    <source>
        <strain evidence="1">MADBK_172401_WGS</strain>
        <tissue evidence="1">Digestive gland</tissue>
    </source>
</reference>
<gene>
    <name evidence="1" type="primary">fabp1</name>
    <name evidence="1" type="ORF">GWK47_018988</name>
</gene>
<name>A0A8J4XSS7_CHIOP</name>
<dbReference type="Pfam" id="PF14651">
    <property type="entry name" value="Lipocalin_7"/>
    <property type="match status" value="1"/>
</dbReference>
<proteinExistence type="predicted"/>
<sequence length="130" mass="13546">MSIPGIYVLSSNEKYAEWLAAVGIPADAIARLEKAKPQLTVTHTGDQVVVKTVAGDKNFTNTITLGQESKAGLPGGLEYTMTLTLSGSKLTGTYSMAGKTGNASVEFTAAGAVQTMSQGGTTAKRVYTRQ</sequence>
<keyword evidence="2" id="KW-1185">Reference proteome</keyword>
<protein>
    <submittedName>
        <fullName evidence="1">Fatty acid-binding protein, liver</fullName>
    </submittedName>
</protein>
<accession>A0A8J4XSS7</accession>
<comment type="caution">
    <text evidence="1">The sequence shown here is derived from an EMBL/GenBank/DDBJ whole genome shotgun (WGS) entry which is preliminary data.</text>
</comment>
<dbReference type="Proteomes" id="UP000770661">
    <property type="component" value="Unassembled WGS sequence"/>
</dbReference>
<evidence type="ECO:0000313" key="1">
    <source>
        <dbReference type="EMBL" id="KAG0712212.1"/>
    </source>
</evidence>
<evidence type="ECO:0000313" key="2">
    <source>
        <dbReference type="Proteomes" id="UP000770661"/>
    </source>
</evidence>
<dbReference type="SUPFAM" id="SSF50814">
    <property type="entry name" value="Lipocalins"/>
    <property type="match status" value="1"/>
</dbReference>
<dbReference type="EMBL" id="JACEEZ010022645">
    <property type="protein sequence ID" value="KAG0712212.1"/>
    <property type="molecule type" value="Genomic_DNA"/>
</dbReference>